<reference evidence="1" key="1">
    <citation type="submission" date="2015-04" db="UniProtKB">
        <authorList>
            <consortium name="EnsemblPlants"/>
        </authorList>
    </citation>
    <scope>IDENTIFICATION</scope>
    <source>
        <strain evidence="1">SL10</strain>
    </source>
</reference>
<sequence>MSRRSTLLQMLLDEESLSDGDEEFISLAVDIVHDEFDDDEVPKRGGSVIGHAVINRERLAGHRRLYNDYFSEEPTYLDVQFRRSSDTGELRDQLASAFSQFYSQTEPAGNQSSSVEDEGLTGAITEGFTCQSSSNIATSSDSYFNGLKLISTLVKLMPEWLCNNRVISALVDNMD</sequence>
<accession>A0A0E0FSC7</accession>
<reference evidence="1" key="2">
    <citation type="submission" date="2018-04" db="EMBL/GenBank/DDBJ databases">
        <title>OnivRS2 (Oryza nivara Reference Sequence Version 2).</title>
        <authorList>
            <person name="Zhang J."/>
            <person name="Kudrna D."/>
            <person name="Lee S."/>
            <person name="Talag J."/>
            <person name="Rajasekar S."/>
            <person name="Welchert J."/>
            <person name="Hsing Y.-I."/>
            <person name="Wing R.A."/>
        </authorList>
    </citation>
    <scope>NUCLEOTIDE SEQUENCE [LARGE SCALE GENOMIC DNA]</scope>
</reference>
<dbReference type="Gramene" id="ONIVA01G33260.1">
    <property type="protein sequence ID" value="ONIVA01G33260.1"/>
    <property type="gene ID" value="ONIVA01G33260"/>
</dbReference>
<dbReference type="AlphaFoldDB" id="A0A0E0FSC7"/>
<dbReference type="EnsemblPlants" id="ONIVA01G33260.1">
    <property type="protein sequence ID" value="ONIVA01G33260.1"/>
    <property type="gene ID" value="ONIVA01G33260"/>
</dbReference>
<organism evidence="1">
    <name type="scientific">Oryza nivara</name>
    <name type="common">Indian wild rice</name>
    <name type="synonym">Oryza sativa f. spontanea</name>
    <dbReference type="NCBI Taxonomy" id="4536"/>
    <lineage>
        <taxon>Eukaryota</taxon>
        <taxon>Viridiplantae</taxon>
        <taxon>Streptophyta</taxon>
        <taxon>Embryophyta</taxon>
        <taxon>Tracheophyta</taxon>
        <taxon>Spermatophyta</taxon>
        <taxon>Magnoliopsida</taxon>
        <taxon>Liliopsida</taxon>
        <taxon>Poales</taxon>
        <taxon>Poaceae</taxon>
        <taxon>BOP clade</taxon>
        <taxon>Oryzoideae</taxon>
        <taxon>Oryzeae</taxon>
        <taxon>Oryzinae</taxon>
        <taxon>Oryza</taxon>
    </lineage>
</organism>
<evidence type="ECO:0000313" key="2">
    <source>
        <dbReference type="Proteomes" id="UP000006591"/>
    </source>
</evidence>
<protein>
    <submittedName>
        <fullName evidence="1">Uncharacterized protein</fullName>
    </submittedName>
</protein>
<keyword evidence="2" id="KW-1185">Reference proteome</keyword>
<dbReference type="HOGENOM" id="CLU_1534944_0_0_1"/>
<dbReference type="Proteomes" id="UP000006591">
    <property type="component" value="Chromosome 1"/>
</dbReference>
<proteinExistence type="predicted"/>
<evidence type="ECO:0000313" key="1">
    <source>
        <dbReference type="EnsemblPlants" id="ONIVA01G33260.1"/>
    </source>
</evidence>
<name>A0A0E0FSC7_ORYNI</name>
<dbReference type="STRING" id="4536.A0A0E0FSC7"/>